<feature type="compositionally biased region" description="Basic and acidic residues" evidence="4">
    <location>
        <begin position="870"/>
        <end position="896"/>
    </location>
</feature>
<keyword evidence="2" id="KW-0677">Repeat</keyword>
<feature type="region of interest" description="Disordered" evidence="4">
    <location>
        <begin position="910"/>
        <end position="929"/>
    </location>
</feature>
<feature type="region of interest" description="Disordered" evidence="4">
    <location>
        <begin position="1157"/>
        <end position="1177"/>
    </location>
</feature>
<feature type="compositionally biased region" description="Basic and acidic residues" evidence="4">
    <location>
        <begin position="769"/>
        <end position="796"/>
    </location>
</feature>
<dbReference type="Gene3D" id="2.130.10.10">
    <property type="entry name" value="YVTN repeat-like/Quinoprotein amine dehydrogenase"/>
    <property type="match status" value="1"/>
</dbReference>
<dbReference type="SUPFAM" id="SSF50978">
    <property type="entry name" value="WD40 repeat-like"/>
    <property type="match status" value="1"/>
</dbReference>
<feature type="compositionally biased region" description="Basic and acidic residues" evidence="4">
    <location>
        <begin position="1256"/>
        <end position="1266"/>
    </location>
</feature>
<feature type="compositionally biased region" description="Polar residues" evidence="4">
    <location>
        <begin position="206"/>
        <end position="222"/>
    </location>
</feature>
<feature type="region of interest" description="Disordered" evidence="4">
    <location>
        <begin position="1037"/>
        <end position="1086"/>
    </location>
</feature>
<evidence type="ECO:0000256" key="4">
    <source>
        <dbReference type="SAM" id="MobiDB-lite"/>
    </source>
</evidence>
<feature type="compositionally biased region" description="Polar residues" evidence="4">
    <location>
        <begin position="624"/>
        <end position="635"/>
    </location>
</feature>
<dbReference type="Pfam" id="PF00400">
    <property type="entry name" value="WD40"/>
    <property type="match status" value="1"/>
</dbReference>
<evidence type="ECO:0000256" key="3">
    <source>
        <dbReference type="PROSITE-ProRule" id="PRU00221"/>
    </source>
</evidence>
<evidence type="ECO:0000313" key="6">
    <source>
        <dbReference type="Proteomes" id="UP000054845"/>
    </source>
</evidence>
<dbReference type="SMART" id="SM00320">
    <property type="entry name" value="WD40"/>
    <property type="match status" value="5"/>
</dbReference>
<reference evidence="6" key="1">
    <citation type="submission" date="2014-09" db="EMBL/GenBank/DDBJ databases">
        <authorList>
            <person name="Sharma Rahul"/>
            <person name="Thines Marco"/>
        </authorList>
    </citation>
    <scope>NUCLEOTIDE SEQUENCE [LARGE SCALE GENOMIC DNA]</scope>
</reference>
<organism evidence="5 6">
    <name type="scientific">Ceraceosorus bombacis</name>
    <dbReference type="NCBI Taxonomy" id="401625"/>
    <lineage>
        <taxon>Eukaryota</taxon>
        <taxon>Fungi</taxon>
        <taxon>Dikarya</taxon>
        <taxon>Basidiomycota</taxon>
        <taxon>Ustilaginomycotina</taxon>
        <taxon>Exobasidiomycetes</taxon>
        <taxon>Ceraceosorales</taxon>
        <taxon>Ceraceosoraceae</taxon>
        <taxon>Ceraceosorus</taxon>
    </lineage>
</organism>
<dbReference type="InterPro" id="IPR049567">
    <property type="entry name" value="WDR59-like"/>
</dbReference>
<feature type="region of interest" description="Disordered" evidence="4">
    <location>
        <begin position="19"/>
        <end position="56"/>
    </location>
</feature>
<dbReference type="InterPro" id="IPR015943">
    <property type="entry name" value="WD40/YVTN_repeat-like_dom_sf"/>
</dbReference>
<feature type="region of interest" description="Disordered" evidence="4">
    <location>
        <begin position="1215"/>
        <end position="1266"/>
    </location>
</feature>
<dbReference type="InterPro" id="IPR019775">
    <property type="entry name" value="WD40_repeat_CS"/>
</dbReference>
<feature type="compositionally biased region" description="Basic and acidic residues" evidence="4">
    <location>
        <begin position="26"/>
        <end position="56"/>
    </location>
</feature>
<dbReference type="STRING" id="401625.A0A0P1B7M9"/>
<dbReference type="PROSITE" id="PS50082">
    <property type="entry name" value="WD_REPEATS_2"/>
    <property type="match status" value="2"/>
</dbReference>
<keyword evidence="6" id="KW-1185">Reference proteome</keyword>
<dbReference type="OrthoDB" id="311712at2759"/>
<feature type="region of interest" description="Disordered" evidence="4">
    <location>
        <begin position="72"/>
        <end position="98"/>
    </location>
</feature>
<dbReference type="GO" id="GO:0035591">
    <property type="term" value="F:signaling adaptor activity"/>
    <property type="evidence" value="ECO:0007669"/>
    <property type="project" value="TreeGrafter"/>
</dbReference>
<dbReference type="EMBL" id="CCYA01000065">
    <property type="protein sequence ID" value="CEH11696.1"/>
    <property type="molecule type" value="Genomic_DNA"/>
</dbReference>
<feature type="region of interest" description="Disordered" evidence="4">
    <location>
        <begin position="865"/>
        <end position="896"/>
    </location>
</feature>
<dbReference type="PANTHER" id="PTHR46170:SF1">
    <property type="entry name" value="GATOR COMPLEX PROTEIN WDR59"/>
    <property type="match status" value="1"/>
</dbReference>
<dbReference type="PROSITE" id="PS00678">
    <property type="entry name" value="WD_REPEATS_1"/>
    <property type="match status" value="1"/>
</dbReference>
<evidence type="ECO:0000256" key="2">
    <source>
        <dbReference type="ARBA" id="ARBA00022737"/>
    </source>
</evidence>
<evidence type="ECO:0000256" key="1">
    <source>
        <dbReference type="ARBA" id="ARBA00022574"/>
    </source>
</evidence>
<proteinExistence type="predicted"/>
<feature type="compositionally biased region" description="Polar residues" evidence="4">
    <location>
        <begin position="682"/>
        <end position="700"/>
    </location>
</feature>
<accession>A0A0P1B7M9</accession>
<feature type="region of interest" description="Disordered" evidence="4">
    <location>
        <begin position="206"/>
        <end position="226"/>
    </location>
</feature>
<dbReference type="AlphaFoldDB" id="A0A0P1B7M9"/>
<feature type="compositionally biased region" description="Basic and acidic residues" evidence="4">
    <location>
        <begin position="77"/>
        <end position="91"/>
    </location>
</feature>
<feature type="repeat" description="WD" evidence="3">
    <location>
        <begin position="378"/>
        <end position="423"/>
    </location>
</feature>
<dbReference type="Proteomes" id="UP000054845">
    <property type="component" value="Unassembled WGS sequence"/>
</dbReference>
<keyword evidence="1 3" id="KW-0853">WD repeat</keyword>
<dbReference type="GO" id="GO:0005774">
    <property type="term" value="C:vacuolar membrane"/>
    <property type="evidence" value="ECO:0007669"/>
    <property type="project" value="TreeGrafter"/>
</dbReference>
<dbReference type="GO" id="GO:0034198">
    <property type="term" value="P:cellular response to amino acid starvation"/>
    <property type="evidence" value="ECO:0007669"/>
    <property type="project" value="TreeGrafter"/>
</dbReference>
<dbReference type="GO" id="GO:1904263">
    <property type="term" value="P:positive regulation of TORC1 signaling"/>
    <property type="evidence" value="ECO:0007669"/>
    <property type="project" value="TreeGrafter"/>
</dbReference>
<feature type="compositionally biased region" description="Polar residues" evidence="4">
    <location>
        <begin position="739"/>
        <end position="753"/>
    </location>
</feature>
<dbReference type="GO" id="GO:0035859">
    <property type="term" value="C:Seh1-associated complex"/>
    <property type="evidence" value="ECO:0007669"/>
    <property type="project" value="TreeGrafter"/>
</dbReference>
<dbReference type="InterPro" id="IPR001680">
    <property type="entry name" value="WD40_rpt"/>
</dbReference>
<dbReference type="InterPro" id="IPR036322">
    <property type="entry name" value="WD40_repeat_dom_sf"/>
</dbReference>
<sequence>MSISLADCASKEGMVEKWQCGDDANDGARHELERGRDWIGSSGERDQEEHVRPQDEALRASLERERLAASTAVEARGAMHEESDEGAEHHGGGGGSTTFYKSVQISLREPVGSMSISPANRDVVLAARKGLFIVDLENPYEPPRFLAHASRWQVADCQWNPHPARAQWVASTSNQKLLVWNLDRPEMLAEDAGAFSIRSMRPTRTGSYVSRHSTRPGTTTGASGFVAQPSYHSPSLSSSARGLTTLTPFSHDAILSGAGRSVTSGNASVAAASNILEPRRIWKSSSVEYVLHAHTRGITDINWSPFHPDVLASCGIDSWTWAWDLRDPSRPKQGYSAWNAAATQVKWNRASPHRLATSCDNKVLIWDDRKGALPLATIEAHESKIYGIDWARDATLGLDRIITCSLAGSVKYWDLSSNHAQRAIGKRELVTEPEQTIETPTPVWRARHLPFGSGVMTLPQRGDTSLSMWHKSNPETPVKRFEGHKDTVKEFLYRTRGGSDRQNDDREWQLLTWAKDQTLRLWPIDPQVTRAVGHVAGGPIKVLYTRVNAPNISYRDPPPIEAGAPSGCKSVTDQPQLSLQTQSLGEAHTRVLSAPENIFVRSPASATAIQPPLDATAALLSGPGSRTRTRLNSGGPSPLATSTGGNSGASGSASASASAFGTSFSRHARSFSERTGRENAPERSSWNAPLSESLPRSQPRSMGLSGANMSAPRGGTMTAALPQQTISSRSREVHRQRTITEASSASTTKGNSRASRDAQAKLGSAHLRASADGRKTFDAKHAHHGEEREGKGRSKQGESTAGRRSRAKAPESKVYMTRGAGVISDAAWLAQARTRAQGTAGQNHTLGSKSTIDAIGWISGVKVSGGLASQRRERSPTSKRDMSKSLTAGREDHLDKSIATLTPDRSTEAGALAQLRGVPKEGTSIDGSDADVIAPDAAQILGEEVSSISKRMPRVTFEKVEIAQRVICCNLYGPWGVERGQPAFLRITFNYPSSYPSKAPRFDLENHASVPLKTRALLLRSVKKLLRDHAATRRIVLDQRRSKESGSEDNSAANSENEEEQSELARRQEGLDAPASRSSSNREQNDGFLDDLDVVQLLSADFLARRLRTANTRGDVEGQGRGRSGGASREKEPISVRKRSRSRLRAFGAALLEPPAGAAHDALSSRRARSSSPAGSRALRTMVDHHHQVAGTGPSVVRLWDISKLLSSSNHRLASPFAPSRLATPPPLLRRRSSSLPSSPRTGATQALLSPGRTPTNERRDPFRPL</sequence>
<feature type="repeat" description="WD" evidence="3">
    <location>
        <begin position="291"/>
        <end position="333"/>
    </location>
</feature>
<dbReference type="PANTHER" id="PTHR46170">
    <property type="entry name" value="GATOR COMPLEX PROTEIN WDR59"/>
    <property type="match status" value="1"/>
</dbReference>
<feature type="compositionally biased region" description="Basic and acidic residues" evidence="4">
    <location>
        <begin position="670"/>
        <end position="681"/>
    </location>
</feature>
<feature type="compositionally biased region" description="Low complexity" evidence="4">
    <location>
        <begin position="640"/>
        <end position="665"/>
    </location>
</feature>
<name>A0A0P1B7M9_9BASI</name>
<feature type="region of interest" description="Disordered" evidence="4">
    <location>
        <begin position="1114"/>
        <end position="1140"/>
    </location>
</feature>
<evidence type="ECO:0000313" key="5">
    <source>
        <dbReference type="EMBL" id="CEH11696.1"/>
    </source>
</evidence>
<feature type="compositionally biased region" description="Basic and acidic residues" evidence="4">
    <location>
        <begin position="1037"/>
        <end position="1046"/>
    </location>
</feature>
<protein>
    <submittedName>
        <fullName evidence="5">Conserved WD40 repeat-containing protein</fullName>
    </submittedName>
</protein>
<feature type="region of interest" description="Disordered" evidence="4">
    <location>
        <begin position="617"/>
        <end position="813"/>
    </location>
</feature>